<dbReference type="EMBL" id="VKHS01000051">
    <property type="protein sequence ID" value="MBB0228766.1"/>
    <property type="molecule type" value="Genomic_DNA"/>
</dbReference>
<comment type="caution">
    <text evidence="2">The sequence shown here is derived from an EMBL/GenBank/DDBJ whole genome shotgun (WGS) entry which is preliminary data.</text>
</comment>
<dbReference type="Pfam" id="PF12867">
    <property type="entry name" value="DinB_2"/>
    <property type="match status" value="1"/>
</dbReference>
<evidence type="ECO:0000259" key="1">
    <source>
        <dbReference type="Pfam" id="PF12867"/>
    </source>
</evidence>
<gene>
    <name evidence="2" type="ORF">FOE67_04370</name>
</gene>
<dbReference type="SUPFAM" id="SSF109854">
    <property type="entry name" value="DinB/YfiT-like putative metalloenzymes"/>
    <property type="match status" value="1"/>
</dbReference>
<dbReference type="InterPro" id="IPR024775">
    <property type="entry name" value="DinB-like"/>
</dbReference>
<sequence length="175" mass="20080">MNASRIDPLRRQYELVRALFEYHLERLEPGDHRWEPAPLCWTVRRSADGRWVPDRSDTEPDPVPVPTIAWLGWHIGWWWGVTVDHLRGRPPRAREEITWPGDEEAVEWLRGLCARWSAVLDELEGADPDAEAPFPWPEGSGFTVLDTVAWVNSELMKNVAEIGQLRLLRAASGRG</sequence>
<reference evidence="3" key="1">
    <citation type="submission" date="2019-10" db="EMBL/GenBank/DDBJ databases">
        <title>Streptomyces sp. nov., a novel actinobacterium isolated from alkaline environment.</title>
        <authorList>
            <person name="Golinska P."/>
        </authorList>
    </citation>
    <scope>NUCLEOTIDE SEQUENCE [LARGE SCALE GENOMIC DNA]</scope>
    <source>
        <strain evidence="3">DSM 42108</strain>
    </source>
</reference>
<organism evidence="2 3">
    <name type="scientific">Streptomyces calidiresistens</name>
    <dbReference type="NCBI Taxonomy" id="1485586"/>
    <lineage>
        <taxon>Bacteria</taxon>
        <taxon>Bacillati</taxon>
        <taxon>Actinomycetota</taxon>
        <taxon>Actinomycetes</taxon>
        <taxon>Kitasatosporales</taxon>
        <taxon>Streptomycetaceae</taxon>
        <taxon>Streptomyces</taxon>
    </lineage>
</organism>
<dbReference type="InterPro" id="IPR034660">
    <property type="entry name" value="DinB/YfiT-like"/>
</dbReference>
<evidence type="ECO:0000313" key="2">
    <source>
        <dbReference type="EMBL" id="MBB0228766.1"/>
    </source>
</evidence>
<accession>A0A7W3T0R7</accession>
<protein>
    <submittedName>
        <fullName evidence="2">DinB family protein</fullName>
    </submittedName>
</protein>
<dbReference type="RefSeq" id="WP_182660600.1">
    <property type="nucleotide sequence ID" value="NZ_VKHS01000051.1"/>
</dbReference>
<dbReference type="AlphaFoldDB" id="A0A7W3T0R7"/>
<evidence type="ECO:0000313" key="3">
    <source>
        <dbReference type="Proteomes" id="UP000530234"/>
    </source>
</evidence>
<dbReference type="Proteomes" id="UP000530234">
    <property type="component" value="Unassembled WGS sequence"/>
</dbReference>
<feature type="domain" description="DinB-like" evidence="1">
    <location>
        <begin position="12"/>
        <end position="162"/>
    </location>
</feature>
<keyword evidence="3" id="KW-1185">Reference proteome</keyword>
<name>A0A7W3T0R7_9ACTN</name>
<proteinExistence type="predicted"/>